<name>A0A167PMD7_CALVF</name>
<reference evidence="2 3" key="1">
    <citation type="journal article" date="2016" name="Mol. Biol. Evol.">
        <title>Comparative Genomics of Early-Diverging Mushroom-Forming Fungi Provides Insights into the Origins of Lignocellulose Decay Capabilities.</title>
        <authorList>
            <person name="Nagy L.G."/>
            <person name="Riley R."/>
            <person name="Tritt A."/>
            <person name="Adam C."/>
            <person name="Daum C."/>
            <person name="Floudas D."/>
            <person name="Sun H."/>
            <person name="Yadav J.S."/>
            <person name="Pangilinan J."/>
            <person name="Larsson K.H."/>
            <person name="Matsuura K."/>
            <person name="Barry K."/>
            <person name="Labutti K."/>
            <person name="Kuo R."/>
            <person name="Ohm R.A."/>
            <person name="Bhattacharya S.S."/>
            <person name="Shirouzu T."/>
            <person name="Yoshinaga Y."/>
            <person name="Martin F.M."/>
            <person name="Grigoriev I.V."/>
            <person name="Hibbett D.S."/>
        </authorList>
    </citation>
    <scope>NUCLEOTIDE SEQUENCE [LARGE SCALE GENOMIC DNA]</scope>
    <source>
        <strain evidence="2 3">TUFC12733</strain>
    </source>
</reference>
<protein>
    <submittedName>
        <fullName evidence="2">Uncharacterized protein</fullName>
    </submittedName>
</protein>
<organism evidence="2 3">
    <name type="scientific">Calocera viscosa (strain TUFC12733)</name>
    <dbReference type="NCBI Taxonomy" id="1330018"/>
    <lineage>
        <taxon>Eukaryota</taxon>
        <taxon>Fungi</taxon>
        <taxon>Dikarya</taxon>
        <taxon>Basidiomycota</taxon>
        <taxon>Agaricomycotina</taxon>
        <taxon>Dacrymycetes</taxon>
        <taxon>Dacrymycetales</taxon>
        <taxon>Dacrymycetaceae</taxon>
        <taxon>Calocera</taxon>
    </lineage>
</organism>
<evidence type="ECO:0000256" key="1">
    <source>
        <dbReference type="SAM" id="SignalP"/>
    </source>
</evidence>
<dbReference type="AlphaFoldDB" id="A0A167PMD7"/>
<dbReference type="Proteomes" id="UP000076738">
    <property type="component" value="Unassembled WGS sequence"/>
</dbReference>
<accession>A0A167PMD7</accession>
<keyword evidence="1" id="KW-0732">Signal</keyword>
<evidence type="ECO:0000313" key="3">
    <source>
        <dbReference type="Proteomes" id="UP000076738"/>
    </source>
</evidence>
<dbReference type="EMBL" id="KV417274">
    <property type="protein sequence ID" value="KZO98948.1"/>
    <property type="molecule type" value="Genomic_DNA"/>
</dbReference>
<keyword evidence="3" id="KW-1185">Reference proteome</keyword>
<feature type="signal peptide" evidence="1">
    <location>
        <begin position="1"/>
        <end position="18"/>
    </location>
</feature>
<gene>
    <name evidence="2" type="ORF">CALVIDRAFT_428319</name>
</gene>
<evidence type="ECO:0000313" key="2">
    <source>
        <dbReference type="EMBL" id="KZO98948.1"/>
    </source>
</evidence>
<sequence>MCVKWCIPLSWLLPDMIAVRMGWGDSAGRLRIKEGRRERQSREVLYIPGCQWCGNVGLGGGPGCPALRESRLGSYTALCTPRPVKDVTLRACGRGGSALYLLQRVLDRDRERSVSPDSEALAGIALRPRIGRRSNDRNG</sequence>
<proteinExistence type="predicted"/>
<feature type="chain" id="PRO_5007891209" evidence="1">
    <location>
        <begin position="19"/>
        <end position="139"/>
    </location>
</feature>